<dbReference type="SUPFAM" id="SSF51069">
    <property type="entry name" value="Carbonic anhydrase"/>
    <property type="match status" value="1"/>
</dbReference>
<dbReference type="InterPro" id="IPR023561">
    <property type="entry name" value="Carbonic_anhydrase_a-class"/>
</dbReference>
<reference evidence="8 9" key="1">
    <citation type="submission" date="2019-07" db="EMBL/GenBank/DDBJ databases">
        <title>Draft genome assembly of a fouling barnacle, Amphibalanus amphitrite (Darwin, 1854): The first reference genome for Thecostraca.</title>
        <authorList>
            <person name="Kim W."/>
        </authorList>
    </citation>
    <scope>NUCLEOTIDE SEQUENCE [LARGE SCALE GENOMIC DNA]</scope>
    <source>
        <strain evidence="8">SNU_AA5</strain>
        <tissue evidence="8">Soma without cirri and trophi</tissue>
    </source>
</reference>
<dbReference type="Pfam" id="PF00194">
    <property type="entry name" value="Carb_anhydrase"/>
    <property type="match status" value="1"/>
</dbReference>
<evidence type="ECO:0000256" key="3">
    <source>
        <dbReference type="ARBA" id="ARBA00022723"/>
    </source>
</evidence>
<dbReference type="AlphaFoldDB" id="A0A6A4WPS5"/>
<evidence type="ECO:0000313" key="9">
    <source>
        <dbReference type="Proteomes" id="UP000440578"/>
    </source>
</evidence>
<evidence type="ECO:0000259" key="7">
    <source>
        <dbReference type="PROSITE" id="PS51144"/>
    </source>
</evidence>
<comment type="catalytic activity">
    <reaction evidence="6">
        <text>hydrogencarbonate + H(+) = CO2 + H2O</text>
        <dbReference type="Rhea" id="RHEA:10748"/>
        <dbReference type="ChEBI" id="CHEBI:15377"/>
        <dbReference type="ChEBI" id="CHEBI:15378"/>
        <dbReference type="ChEBI" id="CHEBI:16526"/>
        <dbReference type="ChEBI" id="CHEBI:17544"/>
        <dbReference type="EC" id="4.2.1.1"/>
    </reaction>
</comment>
<keyword evidence="9" id="KW-1185">Reference proteome</keyword>
<evidence type="ECO:0000256" key="2">
    <source>
        <dbReference type="ARBA" id="ARBA00012925"/>
    </source>
</evidence>
<evidence type="ECO:0000256" key="1">
    <source>
        <dbReference type="ARBA" id="ARBA00010718"/>
    </source>
</evidence>
<dbReference type="EC" id="4.2.1.1" evidence="2"/>
<accession>A0A6A4WPS5</accession>
<dbReference type="PANTHER" id="PTHR18952">
    <property type="entry name" value="CARBONIC ANHYDRASE"/>
    <property type="match status" value="1"/>
</dbReference>
<keyword evidence="3" id="KW-0479">Metal-binding</keyword>
<dbReference type="Proteomes" id="UP000440578">
    <property type="component" value="Unassembled WGS sequence"/>
</dbReference>
<feature type="domain" description="Alpha-carbonic anhydrase" evidence="7">
    <location>
        <begin position="1"/>
        <end position="114"/>
    </location>
</feature>
<evidence type="ECO:0000256" key="6">
    <source>
        <dbReference type="ARBA" id="ARBA00048348"/>
    </source>
</evidence>
<protein>
    <recommendedName>
        <fullName evidence="2">carbonic anhydrase</fullName>
        <ecNumber evidence="2">4.2.1.1</ecNumber>
    </recommendedName>
</protein>
<dbReference type="PROSITE" id="PS51144">
    <property type="entry name" value="ALPHA_CA_2"/>
    <property type="match status" value="1"/>
</dbReference>
<dbReference type="InterPro" id="IPR036398">
    <property type="entry name" value="CA_dom_sf"/>
</dbReference>
<dbReference type="EMBL" id="VIIS01000409">
    <property type="protein sequence ID" value="KAF0309367.1"/>
    <property type="molecule type" value="Genomic_DNA"/>
</dbReference>
<sequence length="169" mass="18285">MGSRQVGDWKGLALRSLESALQNITAGGAATAVTRPPRLARLLPWNTGEFFRYRGSLTTPGCHQAVTWTVFTQTLRVSASQMSLFRSLRGGPAPIGANYRPPQRRYGRTVLLSTESGTSSHQHPHQHQEEEYRLAAVRGRSAAAPPCSPLIAVVVAQLVAIVNGGRWGS</sequence>
<dbReference type="GO" id="GO:0008270">
    <property type="term" value="F:zinc ion binding"/>
    <property type="evidence" value="ECO:0007669"/>
    <property type="project" value="InterPro"/>
</dbReference>
<comment type="similarity">
    <text evidence="1">Belongs to the alpha-carbonic anhydrase family.</text>
</comment>
<dbReference type="GO" id="GO:0004089">
    <property type="term" value="F:carbonate dehydratase activity"/>
    <property type="evidence" value="ECO:0007669"/>
    <property type="project" value="UniProtKB-EC"/>
</dbReference>
<evidence type="ECO:0000256" key="5">
    <source>
        <dbReference type="ARBA" id="ARBA00023239"/>
    </source>
</evidence>
<name>A0A6A4WPS5_AMPAM</name>
<dbReference type="PANTHER" id="PTHR18952:SF265">
    <property type="entry name" value="CARBONIC ANHYDRASE"/>
    <property type="match status" value="1"/>
</dbReference>
<keyword evidence="4" id="KW-0862">Zinc</keyword>
<dbReference type="InterPro" id="IPR001148">
    <property type="entry name" value="CA_dom"/>
</dbReference>
<gene>
    <name evidence="8" type="primary">cah-3_0</name>
    <name evidence="8" type="ORF">FJT64_019505</name>
</gene>
<proteinExistence type="inferred from homology"/>
<organism evidence="8 9">
    <name type="scientific">Amphibalanus amphitrite</name>
    <name type="common">Striped barnacle</name>
    <name type="synonym">Balanus amphitrite</name>
    <dbReference type="NCBI Taxonomy" id="1232801"/>
    <lineage>
        <taxon>Eukaryota</taxon>
        <taxon>Metazoa</taxon>
        <taxon>Ecdysozoa</taxon>
        <taxon>Arthropoda</taxon>
        <taxon>Crustacea</taxon>
        <taxon>Multicrustacea</taxon>
        <taxon>Cirripedia</taxon>
        <taxon>Thoracica</taxon>
        <taxon>Thoracicalcarea</taxon>
        <taxon>Balanomorpha</taxon>
        <taxon>Balanoidea</taxon>
        <taxon>Balanidae</taxon>
        <taxon>Amphibalaninae</taxon>
        <taxon>Amphibalanus</taxon>
    </lineage>
</organism>
<dbReference type="OrthoDB" id="429145at2759"/>
<evidence type="ECO:0000313" key="8">
    <source>
        <dbReference type="EMBL" id="KAF0309367.1"/>
    </source>
</evidence>
<evidence type="ECO:0000256" key="4">
    <source>
        <dbReference type="ARBA" id="ARBA00022833"/>
    </source>
</evidence>
<keyword evidence="5" id="KW-0456">Lyase</keyword>
<comment type="caution">
    <text evidence="8">The sequence shown here is derived from an EMBL/GenBank/DDBJ whole genome shotgun (WGS) entry which is preliminary data.</text>
</comment>
<dbReference type="Gene3D" id="3.10.200.10">
    <property type="entry name" value="Alpha carbonic anhydrase"/>
    <property type="match status" value="1"/>
</dbReference>
<dbReference type="SMART" id="SM01057">
    <property type="entry name" value="Carb_anhydrase"/>
    <property type="match status" value="1"/>
</dbReference>